<dbReference type="EMBL" id="JAESWA010000004">
    <property type="protein sequence ID" value="MBL4930386.1"/>
    <property type="molecule type" value="Genomic_DNA"/>
</dbReference>
<dbReference type="PANTHER" id="PTHR43711">
    <property type="entry name" value="TWO-COMPONENT HISTIDINE KINASE"/>
    <property type="match status" value="1"/>
</dbReference>
<dbReference type="InterPro" id="IPR003661">
    <property type="entry name" value="HisK_dim/P_dom"/>
</dbReference>
<dbReference type="PROSITE" id="PS50113">
    <property type="entry name" value="PAC"/>
    <property type="match status" value="1"/>
</dbReference>
<dbReference type="SMART" id="SM00388">
    <property type="entry name" value="HisKA"/>
    <property type="match status" value="1"/>
</dbReference>
<evidence type="ECO:0000256" key="5">
    <source>
        <dbReference type="ARBA" id="ARBA00022741"/>
    </source>
</evidence>
<organism evidence="12 13">
    <name type="scientific">Clostridium paridis</name>
    <dbReference type="NCBI Taxonomy" id="2803863"/>
    <lineage>
        <taxon>Bacteria</taxon>
        <taxon>Bacillati</taxon>
        <taxon>Bacillota</taxon>
        <taxon>Clostridia</taxon>
        <taxon>Eubacteriales</taxon>
        <taxon>Clostridiaceae</taxon>
        <taxon>Clostridium</taxon>
    </lineage>
</organism>
<dbReference type="Pfam" id="PF00512">
    <property type="entry name" value="HisKA"/>
    <property type="match status" value="1"/>
</dbReference>
<dbReference type="Gene3D" id="3.30.450.20">
    <property type="entry name" value="PAS domain"/>
    <property type="match status" value="1"/>
</dbReference>
<dbReference type="InterPro" id="IPR050736">
    <property type="entry name" value="Sensor_HK_Regulatory"/>
</dbReference>
<dbReference type="InterPro" id="IPR018771">
    <property type="entry name" value="PocR_dom"/>
</dbReference>
<dbReference type="SUPFAM" id="SSF55785">
    <property type="entry name" value="PYP-like sensor domain (PAS domain)"/>
    <property type="match status" value="1"/>
</dbReference>
<dbReference type="PANTHER" id="PTHR43711:SF26">
    <property type="entry name" value="SENSOR HISTIDINE KINASE RCSC"/>
    <property type="match status" value="1"/>
</dbReference>
<keyword evidence="5" id="KW-0547">Nucleotide-binding</keyword>
<dbReference type="Pfam" id="PF02518">
    <property type="entry name" value="HATPase_c"/>
    <property type="match status" value="1"/>
</dbReference>
<accession>A0A937K1F6</accession>
<proteinExistence type="predicted"/>
<evidence type="ECO:0000256" key="8">
    <source>
        <dbReference type="ARBA" id="ARBA00023012"/>
    </source>
</evidence>
<evidence type="ECO:0000256" key="4">
    <source>
        <dbReference type="ARBA" id="ARBA00022679"/>
    </source>
</evidence>
<keyword evidence="8" id="KW-0902">Two-component regulatory system</keyword>
<evidence type="ECO:0000256" key="7">
    <source>
        <dbReference type="ARBA" id="ARBA00022840"/>
    </source>
</evidence>
<dbReference type="CDD" id="cd00082">
    <property type="entry name" value="HisKA"/>
    <property type="match status" value="1"/>
</dbReference>
<dbReference type="GO" id="GO:0000155">
    <property type="term" value="F:phosphorelay sensor kinase activity"/>
    <property type="evidence" value="ECO:0007669"/>
    <property type="project" value="InterPro"/>
</dbReference>
<dbReference type="NCBIfam" id="TIGR00229">
    <property type="entry name" value="sensory_box"/>
    <property type="match status" value="1"/>
</dbReference>
<gene>
    <name evidence="12" type="ORF">JK634_00980</name>
</gene>
<dbReference type="Gene3D" id="3.30.565.10">
    <property type="entry name" value="Histidine kinase-like ATPase, C-terminal domain"/>
    <property type="match status" value="1"/>
</dbReference>
<evidence type="ECO:0000313" key="12">
    <source>
        <dbReference type="EMBL" id="MBL4930386.1"/>
    </source>
</evidence>
<dbReference type="GO" id="GO:0005524">
    <property type="term" value="F:ATP binding"/>
    <property type="evidence" value="ECO:0007669"/>
    <property type="project" value="UniProtKB-KW"/>
</dbReference>
<dbReference type="Pfam" id="PF13426">
    <property type="entry name" value="PAS_9"/>
    <property type="match status" value="1"/>
</dbReference>
<keyword evidence="6" id="KW-0418">Kinase</keyword>
<dbReference type="InterPro" id="IPR035965">
    <property type="entry name" value="PAS-like_dom_sf"/>
</dbReference>
<keyword evidence="4" id="KW-0808">Transferase</keyword>
<evidence type="ECO:0000256" key="6">
    <source>
        <dbReference type="ARBA" id="ARBA00022777"/>
    </source>
</evidence>
<dbReference type="Pfam" id="PF10114">
    <property type="entry name" value="PocR"/>
    <property type="match status" value="1"/>
</dbReference>
<evidence type="ECO:0000256" key="1">
    <source>
        <dbReference type="ARBA" id="ARBA00000085"/>
    </source>
</evidence>
<feature type="domain" description="PAS" evidence="10">
    <location>
        <begin position="185"/>
        <end position="240"/>
    </location>
</feature>
<dbReference type="EC" id="2.7.13.3" evidence="2"/>
<name>A0A937K1F6_9CLOT</name>
<dbReference type="SUPFAM" id="SSF47384">
    <property type="entry name" value="Homodimeric domain of signal transducing histidine kinase"/>
    <property type="match status" value="1"/>
</dbReference>
<evidence type="ECO:0000256" key="3">
    <source>
        <dbReference type="ARBA" id="ARBA00022553"/>
    </source>
</evidence>
<dbReference type="InterPro" id="IPR036097">
    <property type="entry name" value="HisK_dim/P_sf"/>
</dbReference>
<dbReference type="SMART" id="SM00091">
    <property type="entry name" value="PAS"/>
    <property type="match status" value="1"/>
</dbReference>
<dbReference type="InterPro" id="IPR036890">
    <property type="entry name" value="HATPase_C_sf"/>
</dbReference>
<keyword evidence="3" id="KW-0597">Phosphoprotein</keyword>
<dbReference type="RefSeq" id="WP_202765769.1">
    <property type="nucleotide sequence ID" value="NZ_JAESWA010000004.1"/>
</dbReference>
<dbReference type="InterPro" id="IPR000014">
    <property type="entry name" value="PAS"/>
</dbReference>
<evidence type="ECO:0000259" key="9">
    <source>
        <dbReference type="PROSITE" id="PS50109"/>
    </source>
</evidence>
<dbReference type="InterPro" id="IPR000700">
    <property type="entry name" value="PAS-assoc_C"/>
</dbReference>
<dbReference type="AlphaFoldDB" id="A0A937K1F6"/>
<evidence type="ECO:0000313" key="13">
    <source>
        <dbReference type="Proteomes" id="UP000623681"/>
    </source>
</evidence>
<dbReference type="SMART" id="SM00086">
    <property type="entry name" value="PAC"/>
    <property type="match status" value="1"/>
</dbReference>
<dbReference type="CDD" id="cd00130">
    <property type="entry name" value="PAS"/>
    <property type="match status" value="1"/>
</dbReference>
<reference evidence="12" key="1">
    <citation type="submission" date="2021-01" db="EMBL/GenBank/DDBJ databases">
        <title>Genome public.</title>
        <authorList>
            <person name="Liu C."/>
            <person name="Sun Q."/>
        </authorList>
    </citation>
    <scope>NUCLEOTIDE SEQUENCE</scope>
    <source>
        <strain evidence="12">YIM B02565</strain>
    </source>
</reference>
<dbReference type="PRINTS" id="PR00344">
    <property type="entry name" value="BCTRLSENSOR"/>
</dbReference>
<evidence type="ECO:0000259" key="11">
    <source>
        <dbReference type="PROSITE" id="PS50113"/>
    </source>
</evidence>
<comment type="caution">
    <text evidence="12">The sequence shown here is derived from an EMBL/GenBank/DDBJ whole genome shotgun (WGS) entry which is preliminary data.</text>
</comment>
<feature type="domain" description="PAC" evidence="11">
    <location>
        <begin position="260"/>
        <end position="310"/>
    </location>
</feature>
<sequence>MGKLNFSELVNVRALEKMAESLYAISGIPVGIIDVDGTIYVKIGWQDICTKFHRGHQETNDRCTLSDKSINENLVKGKYIEYKCLNNMWDIGVPIIIAGEHLATIFMGQFFYDDEEIDRDFFYNQALQFGFDVEAYMEALDRVPRYSKKKVQDIIGYYQGLVNTLAESGLRQLVYEGSKKELAKNQKYLYTIYNSVNDAIFVHDFYGEIIDCNHTATTMFGYSNVELINMNINDLMSEKSILTKIQLMQSFQKARKNDAIVFECIFTTKDGNEFWVELNTSVIKFDENEDIITTIRDITDRKLAELASQKEAYELENLRTEFFGNISHELKTPLNIIFGVTQIVEMEMQNKDKPIDREKVLNNLKIEKQNCFRLLRLINNLIDSTKLDSGYFELNMVNCNIINVVEEITLSVAEYINSNNISLTFDTDVEEKIIACDLDKIERIILNLLSNAVKFTPAGGDIFVNILDGKEYITITVEDTGIGIPPQKLNIIFDRFRQVDKSFARNHEGSGIGLSLVKSLVEMHGGDIDVESKYGIGTKFIIKIPIKIADNITREESNKQVNSMIDNCVERIRIEFSDIYNMDERDI</sequence>
<keyword evidence="7" id="KW-0067">ATP-binding</keyword>
<dbReference type="Gene3D" id="1.10.287.130">
    <property type="match status" value="1"/>
</dbReference>
<dbReference type="PROSITE" id="PS50109">
    <property type="entry name" value="HIS_KIN"/>
    <property type="match status" value="1"/>
</dbReference>
<dbReference type="PROSITE" id="PS50112">
    <property type="entry name" value="PAS"/>
    <property type="match status" value="1"/>
</dbReference>
<evidence type="ECO:0000259" key="10">
    <source>
        <dbReference type="PROSITE" id="PS50112"/>
    </source>
</evidence>
<dbReference type="FunFam" id="3.30.565.10:FF:000037">
    <property type="entry name" value="Hybrid sensor histidine kinase/response regulator"/>
    <property type="match status" value="1"/>
</dbReference>
<dbReference type="Proteomes" id="UP000623681">
    <property type="component" value="Unassembled WGS sequence"/>
</dbReference>
<protein>
    <recommendedName>
        <fullName evidence="2">histidine kinase</fullName>
        <ecNumber evidence="2">2.7.13.3</ecNumber>
    </recommendedName>
</protein>
<feature type="domain" description="Histidine kinase" evidence="9">
    <location>
        <begin position="325"/>
        <end position="548"/>
    </location>
</feature>
<dbReference type="InterPro" id="IPR001610">
    <property type="entry name" value="PAC"/>
</dbReference>
<dbReference type="CDD" id="cd16922">
    <property type="entry name" value="HATPase_EvgS-ArcB-TorS-like"/>
    <property type="match status" value="1"/>
</dbReference>
<keyword evidence="13" id="KW-1185">Reference proteome</keyword>
<dbReference type="InterPro" id="IPR004358">
    <property type="entry name" value="Sig_transdc_His_kin-like_C"/>
</dbReference>
<dbReference type="InterPro" id="IPR003594">
    <property type="entry name" value="HATPase_dom"/>
</dbReference>
<dbReference type="SMART" id="SM00387">
    <property type="entry name" value="HATPase_c"/>
    <property type="match status" value="1"/>
</dbReference>
<dbReference type="InterPro" id="IPR005467">
    <property type="entry name" value="His_kinase_dom"/>
</dbReference>
<evidence type="ECO:0000256" key="2">
    <source>
        <dbReference type="ARBA" id="ARBA00012438"/>
    </source>
</evidence>
<dbReference type="SUPFAM" id="SSF55874">
    <property type="entry name" value="ATPase domain of HSP90 chaperone/DNA topoisomerase II/histidine kinase"/>
    <property type="match status" value="1"/>
</dbReference>
<comment type="catalytic activity">
    <reaction evidence="1">
        <text>ATP + protein L-histidine = ADP + protein N-phospho-L-histidine.</text>
        <dbReference type="EC" id="2.7.13.3"/>
    </reaction>
</comment>